<evidence type="ECO:0000313" key="17">
    <source>
        <dbReference type="Proteomes" id="UP000182769"/>
    </source>
</evidence>
<evidence type="ECO:0000256" key="12">
    <source>
        <dbReference type="ARBA" id="ARBA00023136"/>
    </source>
</evidence>
<dbReference type="PANTHER" id="PTHR10566">
    <property type="entry name" value="CHAPERONE-ACTIVITY OF BC1 COMPLEX CABC1 -RELATED"/>
    <property type="match status" value="1"/>
</dbReference>
<keyword evidence="10 13" id="KW-0067">ATP-binding</keyword>
<keyword evidence="11 13" id="KW-1133">Transmembrane helix</keyword>
<evidence type="ECO:0000259" key="15">
    <source>
        <dbReference type="Pfam" id="PF03109"/>
    </source>
</evidence>
<dbReference type="GO" id="GO:0005886">
    <property type="term" value="C:plasma membrane"/>
    <property type="evidence" value="ECO:0007669"/>
    <property type="project" value="UniProtKB-SubCell"/>
</dbReference>
<evidence type="ECO:0000256" key="6">
    <source>
        <dbReference type="ARBA" id="ARBA00022688"/>
    </source>
</evidence>
<gene>
    <name evidence="13" type="primary">ubiB</name>
    <name evidence="16" type="ORF">Ga0061065_10242</name>
</gene>
<evidence type="ECO:0000256" key="3">
    <source>
        <dbReference type="ARBA" id="ARBA00022475"/>
    </source>
</evidence>
<name>A0A0K6IHX4_9GAMM</name>
<comment type="similarity">
    <text evidence="2">Belongs to the protein kinase superfamily. ADCK protein kinase family.</text>
</comment>
<dbReference type="GO" id="GO:0005524">
    <property type="term" value="F:ATP binding"/>
    <property type="evidence" value="ECO:0007669"/>
    <property type="project" value="UniProtKB-KW"/>
</dbReference>
<accession>A0A0K6IHX4</accession>
<dbReference type="SUPFAM" id="SSF56112">
    <property type="entry name" value="Protein kinase-like (PK-like)"/>
    <property type="match status" value="1"/>
</dbReference>
<comment type="function">
    <text evidence="13">Is probably a protein kinase regulator of UbiI activity which is involved in aerobic coenzyme Q (ubiquinone) biosynthesis.</text>
</comment>
<dbReference type="GO" id="GO:0004672">
    <property type="term" value="F:protein kinase activity"/>
    <property type="evidence" value="ECO:0007669"/>
    <property type="project" value="UniProtKB-UniRule"/>
</dbReference>
<comment type="subcellular location">
    <subcellularLocation>
        <location evidence="13">Cell membrane</location>
        <topology evidence="13">Multi-pass membrane protein</topology>
    </subcellularLocation>
</comment>
<dbReference type="Proteomes" id="UP000182769">
    <property type="component" value="Unassembled WGS sequence"/>
</dbReference>
<evidence type="ECO:0000256" key="4">
    <source>
        <dbReference type="ARBA" id="ARBA00022519"/>
    </source>
</evidence>
<dbReference type="STRING" id="1137284.GCA_001418205_00547"/>
<feature type="active site" description="Proton acceptor" evidence="13">
    <location>
        <position position="285"/>
    </location>
</feature>
<dbReference type="InterPro" id="IPR011009">
    <property type="entry name" value="Kinase-like_dom_sf"/>
</dbReference>
<dbReference type="GO" id="GO:0006744">
    <property type="term" value="P:ubiquinone biosynthetic process"/>
    <property type="evidence" value="ECO:0007669"/>
    <property type="project" value="UniProtKB-UniPathway"/>
</dbReference>
<evidence type="ECO:0000256" key="2">
    <source>
        <dbReference type="ARBA" id="ARBA00009670"/>
    </source>
</evidence>
<dbReference type="HAMAP" id="MF_00414">
    <property type="entry name" value="UbiB"/>
    <property type="match status" value="1"/>
</dbReference>
<dbReference type="AlphaFoldDB" id="A0A0K6IHX4"/>
<protein>
    <recommendedName>
        <fullName evidence="13">Probable protein kinase UbiB</fullName>
        <ecNumber evidence="13">2.7.-.-</ecNumber>
    </recommendedName>
    <alternativeName>
        <fullName evidence="13">Ubiquinone biosynthesis protein UbiB</fullName>
    </alternativeName>
</protein>
<feature type="transmembrane region" description="Helical" evidence="13">
    <location>
        <begin position="522"/>
        <end position="544"/>
    </location>
</feature>
<feature type="transmembrane region" description="Helical" evidence="13">
    <location>
        <begin position="500"/>
        <end position="516"/>
    </location>
</feature>
<dbReference type="RefSeq" id="WP_055461679.1">
    <property type="nucleotide sequence ID" value="NZ_CYHG01000002.1"/>
</dbReference>
<keyword evidence="8 13" id="KW-0547">Nucleotide-binding</keyword>
<dbReference type="NCBIfam" id="NF003404">
    <property type="entry name" value="PRK04750.1"/>
    <property type="match status" value="1"/>
</dbReference>
<keyword evidence="17" id="KW-1185">Reference proteome</keyword>
<dbReference type="InterPro" id="IPR045308">
    <property type="entry name" value="UbiB_bact"/>
</dbReference>
<dbReference type="GO" id="GO:0010795">
    <property type="term" value="P:regulation of ubiquinone biosynthetic process"/>
    <property type="evidence" value="ECO:0007669"/>
    <property type="project" value="UniProtKB-UniRule"/>
</dbReference>
<comment type="similarity">
    <text evidence="13">Belongs to the ABC1 family. UbiB subfamily.</text>
</comment>
<evidence type="ECO:0000256" key="5">
    <source>
        <dbReference type="ARBA" id="ARBA00022679"/>
    </source>
</evidence>
<dbReference type="NCBIfam" id="TIGR01982">
    <property type="entry name" value="UbiB"/>
    <property type="match status" value="1"/>
</dbReference>
<keyword evidence="3 13" id="KW-1003">Cell membrane</keyword>
<keyword evidence="9 13" id="KW-0418">Kinase</keyword>
<dbReference type="CDD" id="cd13972">
    <property type="entry name" value="UbiB"/>
    <property type="match status" value="1"/>
</dbReference>
<evidence type="ECO:0000313" key="16">
    <source>
        <dbReference type="EMBL" id="CUB02705.1"/>
    </source>
</evidence>
<evidence type="ECO:0000256" key="13">
    <source>
        <dbReference type="HAMAP-Rule" id="MF_00414"/>
    </source>
</evidence>
<sequence>MWKSATRFLRIATTVLRYRLDTFIPIHLLPWFLKYTLGALLSIGRKGAERNRGERLRLALESLGPIFVKFGQILSTRRDLLPDDIADELARLQDRVPPFSGDLACKIIEKDLGASIEDIFAEFDRTPLASASIAQVHTATLKTGESVVVKVIRPNIEKTIKQDIKLLYMLAHFIAKTSKDGRRLRPVEVVQDYEYTILDELDLAKEAANTGLLQRNFKDSELLYVPQIYWDYSRRNVMVMERISGIPVADIPALREKNVNMKVLAERGVEIFFTQVFSHSFFHADMHPGNIFVDPTNPERPKYIAIDCAIMGSLDEADKNYLARNLLAFFKRDYRMVAELHVESGWVPKGTPVHAFESAIRSVCEPMFAKPLKEISFGQVLLGLFQTARRFNMEVQPQLVLLEKTLLNIEGLGRQLYPDLDLWVTAKPFLERWMSEQVGPRRLFDEVKKQAPDWAAHLPQIPNLVFSTMTHLSRQETRIKEQTEALENLRKEMRRSRRNMPFKLLGLFAIGAAWITTDNIALAHLAEADILSLALFLGGIYLLVLKP</sequence>
<feature type="binding site" evidence="13">
    <location>
        <begin position="128"/>
        <end position="136"/>
    </location>
    <ligand>
        <name>ATP</name>
        <dbReference type="ChEBI" id="CHEBI:30616"/>
    </ligand>
</feature>
<dbReference type="PANTHER" id="PTHR10566:SF113">
    <property type="entry name" value="PROTEIN ACTIVITY OF BC1 COMPLEX KINASE 7, CHLOROPLASTIC"/>
    <property type="match status" value="1"/>
</dbReference>
<keyword evidence="12 13" id="KW-0472">Membrane</keyword>
<reference evidence="17" key="1">
    <citation type="submission" date="2015-08" db="EMBL/GenBank/DDBJ databases">
        <authorList>
            <person name="Varghese N."/>
        </authorList>
    </citation>
    <scope>NUCLEOTIDE SEQUENCE [LARGE SCALE GENOMIC DNA]</scope>
    <source>
        <strain evidence="17">JCM 18476</strain>
    </source>
</reference>
<dbReference type="UniPathway" id="UPA00232"/>
<dbReference type="EC" id="2.7.-.-" evidence="13"/>
<evidence type="ECO:0000256" key="8">
    <source>
        <dbReference type="ARBA" id="ARBA00022741"/>
    </source>
</evidence>
<comment type="pathway">
    <text evidence="1 13">Cofactor biosynthesis; ubiquinone biosynthesis [regulation].</text>
</comment>
<comment type="caution">
    <text evidence="13">Lacks conserved residue(s) required for the propagation of feature annotation.</text>
</comment>
<evidence type="ECO:0000256" key="1">
    <source>
        <dbReference type="ARBA" id="ARBA00005020"/>
    </source>
</evidence>
<feature type="binding site" evidence="13">
    <location>
        <position position="150"/>
    </location>
    <ligand>
        <name>ATP</name>
        <dbReference type="ChEBI" id="CHEBI:30616"/>
    </ligand>
</feature>
<evidence type="ECO:0000256" key="11">
    <source>
        <dbReference type="ARBA" id="ARBA00022989"/>
    </source>
</evidence>
<dbReference type="InterPro" id="IPR050154">
    <property type="entry name" value="UbiB_kinase"/>
</dbReference>
<proteinExistence type="inferred from homology"/>
<feature type="domain" description="ABC1 atypical kinase-like" evidence="15">
    <location>
        <begin position="91"/>
        <end position="340"/>
    </location>
</feature>
<evidence type="ECO:0000256" key="10">
    <source>
        <dbReference type="ARBA" id="ARBA00022840"/>
    </source>
</evidence>
<keyword evidence="5 13" id="KW-0808">Transferase</keyword>
<evidence type="ECO:0000256" key="9">
    <source>
        <dbReference type="ARBA" id="ARBA00022777"/>
    </source>
</evidence>
<dbReference type="EMBL" id="CYHG01000002">
    <property type="protein sequence ID" value="CUB02705.1"/>
    <property type="molecule type" value="Genomic_DNA"/>
</dbReference>
<keyword evidence="4" id="KW-0997">Cell inner membrane</keyword>
<keyword evidence="14" id="KW-0175">Coiled coil</keyword>
<dbReference type="Pfam" id="PF03109">
    <property type="entry name" value="ABC1"/>
    <property type="match status" value="1"/>
</dbReference>
<evidence type="ECO:0000256" key="14">
    <source>
        <dbReference type="SAM" id="Coils"/>
    </source>
</evidence>
<organism evidence="16 17">
    <name type="scientific">Marinomonas fungiae</name>
    <dbReference type="NCBI Taxonomy" id="1137284"/>
    <lineage>
        <taxon>Bacteria</taxon>
        <taxon>Pseudomonadati</taxon>
        <taxon>Pseudomonadota</taxon>
        <taxon>Gammaproteobacteria</taxon>
        <taxon>Oceanospirillales</taxon>
        <taxon>Oceanospirillaceae</taxon>
        <taxon>Marinomonas</taxon>
    </lineage>
</organism>
<evidence type="ECO:0000256" key="7">
    <source>
        <dbReference type="ARBA" id="ARBA00022692"/>
    </source>
</evidence>
<dbReference type="InterPro" id="IPR010232">
    <property type="entry name" value="UbiB"/>
</dbReference>
<feature type="coiled-coil region" evidence="14">
    <location>
        <begin position="472"/>
        <end position="499"/>
    </location>
</feature>
<keyword evidence="7 13" id="KW-0812">Transmembrane</keyword>
<dbReference type="InterPro" id="IPR004147">
    <property type="entry name" value="ABC1_dom"/>
</dbReference>
<dbReference type="OrthoDB" id="9795390at2"/>
<keyword evidence="6 13" id="KW-0831">Ubiquinone biosynthesis</keyword>